<name>J9FU93_9ZZZZ</name>
<evidence type="ECO:0000313" key="1">
    <source>
        <dbReference type="EMBL" id="EJW93132.1"/>
    </source>
</evidence>
<dbReference type="AlphaFoldDB" id="J9FU93"/>
<organism evidence="1">
    <name type="scientific">gut metagenome</name>
    <dbReference type="NCBI Taxonomy" id="749906"/>
    <lineage>
        <taxon>unclassified sequences</taxon>
        <taxon>metagenomes</taxon>
        <taxon>organismal metagenomes</taxon>
    </lineage>
</organism>
<gene>
    <name evidence="1" type="ORF">EVA_18762</name>
</gene>
<sequence>MAHTTIGAKVDKTLDRKLNFATKIAFNRDLGNLIADLFEIGVGEILDLRGKFNAANRKNFASTGTANAIDGSETDFGMLLRRNINTGDTSHFLPL</sequence>
<reference evidence="1" key="1">
    <citation type="journal article" date="2012" name="PLoS ONE">
        <title>Gene sets for utilization of primary and secondary nutrition supplies in the distal gut of endangered iberian lynx.</title>
        <authorList>
            <person name="Alcaide M."/>
            <person name="Messina E."/>
            <person name="Richter M."/>
            <person name="Bargiela R."/>
            <person name="Peplies J."/>
            <person name="Huws S.A."/>
            <person name="Newbold C.J."/>
            <person name="Golyshin P.N."/>
            <person name="Simon M.A."/>
            <person name="Lopez G."/>
            <person name="Yakimov M.M."/>
            <person name="Ferrer M."/>
        </authorList>
    </citation>
    <scope>NUCLEOTIDE SEQUENCE</scope>
</reference>
<comment type="caution">
    <text evidence="1">The sequence shown here is derived from an EMBL/GenBank/DDBJ whole genome shotgun (WGS) entry which is preliminary data.</text>
</comment>
<proteinExistence type="predicted"/>
<protein>
    <submittedName>
        <fullName evidence="1">Uncharacterized protein</fullName>
    </submittedName>
</protein>
<dbReference type="EMBL" id="AMCI01007150">
    <property type="protein sequence ID" value="EJW93132.1"/>
    <property type="molecule type" value="Genomic_DNA"/>
</dbReference>
<accession>J9FU93</accession>